<dbReference type="Pfam" id="PF13884">
    <property type="entry name" value="Peptidase_S74"/>
    <property type="match status" value="1"/>
</dbReference>
<organism evidence="4 5">
    <name type="scientific">Arcicella aurantiaca</name>
    <dbReference type="NCBI Taxonomy" id="591202"/>
    <lineage>
        <taxon>Bacteria</taxon>
        <taxon>Pseudomonadati</taxon>
        <taxon>Bacteroidota</taxon>
        <taxon>Cytophagia</taxon>
        <taxon>Cytophagales</taxon>
        <taxon>Flectobacillaceae</taxon>
        <taxon>Arcicella</taxon>
    </lineage>
</organism>
<dbReference type="PROSITE" id="PS51688">
    <property type="entry name" value="ICA"/>
    <property type="match status" value="1"/>
</dbReference>
<dbReference type="OrthoDB" id="644207at2"/>
<keyword evidence="5" id="KW-1185">Reference proteome</keyword>
<feature type="coiled-coil region" evidence="1">
    <location>
        <begin position="625"/>
        <end position="669"/>
    </location>
</feature>
<keyword evidence="1" id="KW-0175">Coiled coil</keyword>
<dbReference type="AlphaFoldDB" id="A0A316E9R4"/>
<proteinExistence type="predicted"/>
<sequence>MKNTLLSLLLFFCFLTTYAQIGVNTDGSAPHSSAILDVKSTTKAFYPPRMNTGAKEGIIGVQAGALVYDVNAQDLNFFTGSLWLNVAKLNLPILQFGTTGSSDGLLSLTNNASSGFSTGIRANIQGDQGFGVVGNAYKTSPTLQSIGVAGFNLSTNANGMGVYGEHSGNGVGVSGKAFGATGIGVKGVSQSASGVGVFGENTANGVGIIGNSNLNIGLKGTTVSGKAIQGEATGSGNAANFVSATETTVKIQLSDLAPTNAKNALEVTNSSENNIGIAIRGLHQSAGTGVKGETQAGIGVHGIGYDGVKGEGYYGVHGIGSNYGVFGEKSGTTGSAIHGVGGLRGVYGQSDVYGVYGVSNFLEPNQYKYSGVYGESNSNNNLGSGVYGNHNGLGPGVSGNSFYGIGGRFNSDNGIALITQSGNVGIGTNTPVAKMDIMGSAYLSHFYYGANEDTYIRGGKAGSDVLINDIAGQGNVGIGVSNPAYILDIKDRIRLRANGSNTAGIYLNNAANTTWTAFAGMKTDTQVGLFIGGSWRFWVDNAGSGYLNGNLIQTSDKRLKQNFSLLNNSLSKIYQLKGYHFKWIEASRSQDLQTGLIAQEVQKIFPELVQTDEKGFLSVNYIGIIPHLIEAVKELKNENNDLKKLKNENEDLRNRLDKIEAMLSASNSLTGK</sequence>
<name>A0A316E9R4_9BACT</name>
<gene>
    <name evidence="4" type="ORF">LV89_02609</name>
</gene>
<protein>
    <submittedName>
        <fullName evidence="4">Endosialidase-like protein</fullName>
    </submittedName>
</protein>
<comment type="caution">
    <text evidence="4">The sequence shown here is derived from an EMBL/GenBank/DDBJ whole genome shotgun (WGS) entry which is preliminary data.</text>
</comment>
<evidence type="ECO:0000256" key="2">
    <source>
        <dbReference type="SAM" id="SignalP"/>
    </source>
</evidence>
<evidence type="ECO:0000259" key="3">
    <source>
        <dbReference type="PROSITE" id="PS51688"/>
    </source>
</evidence>
<evidence type="ECO:0000256" key="1">
    <source>
        <dbReference type="SAM" id="Coils"/>
    </source>
</evidence>
<dbReference type="InterPro" id="IPR030392">
    <property type="entry name" value="S74_ICA"/>
</dbReference>
<feature type="domain" description="Peptidase S74" evidence="3">
    <location>
        <begin position="555"/>
        <end position="649"/>
    </location>
</feature>
<feature type="chain" id="PRO_5016406717" evidence="2">
    <location>
        <begin position="20"/>
        <end position="672"/>
    </location>
</feature>
<dbReference type="Gene3D" id="1.10.10.10">
    <property type="entry name" value="Winged helix-like DNA-binding domain superfamily/Winged helix DNA-binding domain"/>
    <property type="match status" value="1"/>
</dbReference>
<reference evidence="4 5" key="1">
    <citation type="submission" date="2018-05" db="EMBL/GenBank/DDBJ databases">
        <title>Genomic Encyclopedia of Archaeal and Bacterial Type Strains, Phase II (KMG-II): from individual species to whole genera.</title>
        <authorList>
            <person name="Goeker M."/>
        </authorList>
    </citation>
    <scope>NUCLEOTIDE SEQUENCE [LARGE SCALE GENOMIC DNA]</scope>
    <source>
        <strain evidence="4 5">DSM 22214</strain>
    </source>
</reference>
<evidence type="ECO:0000313" key="5">
    <source>
        <dbReference type="Proteomes" id="UP000245489"/>
    </source>
</evidence>
<dbReference type="Proteomes" id="UP000245489">
    <property type="component" value="Unassembled WGS sequence"/>
</dbReference>
<dbReference type="EMBL" id="QGGO01000013">
    <property type="protein sequence ID" value="PWK26129.1"/>
    <property type="molecule type" value="Genomic_DNA"/>
</dbReference>
<dbReference type="RefSeq" id="WP_109743338.1">
    <property type="nucleotide sequence ID" value="NZ_QGGO01000013.1"/>
</dbReference>
<keyword evidence="2" id="KW-0732">Signal</keyword>
<feature type="signal peptide" evidence="2">
    <location>
        <begin position="1"/>
        <end position="19"/>
    </location>
</feature>
<accession>A0A316E9R4</accession>
<dbReference type="InterPro" id="IPR036388">
    <property type="entry name" value="WH-like_DNA-bd_sf"/>
</dbReference>
<evidence type="ECO:0000313" key="4">
    <source>
        <dbReference type="EMBL" id="PWK26129.1"/>
    </source>
</evidence>